<reference evidence="1" key="1">
    <citation type="submission" date="2019-10" db="EMBL/GenBank/DDBJ databases">
        <title>Metagenomic sequencing of thiosulfate-disproportionating enrichment culture.</title>
        <authorList>
            <person name="Umezawa K."/>
            <person name="Kojima H."/>
            <person name="Fukui M."/>
        </authorList>
    </citation>
    <scope>NUCLEOTIDE SEQUENCE</scope>
    <source>
        <strain evidence="1">45J</strain>
    </source>
</reference>
<organism evidence="1">
    <name type="scientific">hot springs metagenome</name>
    <dbReference type="NCBI Taxonomy" id="433727"/>
    <lineage>
        <taxon>unclassified sequences</taxon>
        <taxon>metagenomes</taxon>
        <taxon>ecological metagenomes</taxon>
    </lineage>
</organism>
<protein>
    <submittedName>
        <fullName evidence="1">Uncharacterized protein</fullName>
    </submittedName>
</protein>
<comment type="caution">
    <text evidence="1">The sequence shown here is derived from an EMBL/GenBank/DDBJ whole genome shotgun (WGS) entry which is preliminary data.</text>
</comment>
<accession>A0A5J4L7I5</accession>
<dbReference type="AlphaFoldDB" id="A0A5J4L7I5"/>
<gene>
    <name evidence="1" type="ORF">A45J_2636</name>
</gene>
<dbReference type="EMBL" id="BLAB01000001">
    <property type="protein sequence ID" value="GER94870.1"/>
    <property type="molecule type" value="Genomic_DNA"/>
</dbReference>
<sequence length="123" mass="13785">MGKSFRELNWIVVAVIFAFVLSSINAINSFVVKKKQATFCTVDIWQVSNYIALKASEQHQNSASIDASAKQEAIAKEVNTYMQTIRDKISFPRKYGCDYIAVKGSIFGENLKDITAQVIKDVK</sequence>
<proteinExistence type="predicted"/>
<name>A0A5J4L7I5_9ZZZZ</name>
<evidence type="ECO:0000313" key="1">
    <source>
        <dbReference type="EMBL" id="GER94870.1"/>
    </source>
</evidence>